<evidence type="ECO:0000313" key="2">
    <source>
        <dbReference type="EMBL" id="KAJ6260530.1"/>
    </source>
</evidence>
<sequence>MVGGEVSVGITFSEEVVMLIEEVRWSGGRTRNESSSSAHLNTPVYVSRGYEGFVMLGVADLTDISEAAENLTRISKKKPYSLAASGTPSLYKPKRSPRKLHKTSSACPTSPSSEDEEDYYFIHKFPKQLALDLTRQGNEGDQPNEFLSRPPRASIEPRPILSPVSRRGIAARTTRPTGLASRVHPREKSPPPILPDPTNFQTILNTSQANRNKKPQIFKAKINKNTPPEIPEDALQAITATSKVIPESPPSSPPSILPELLDPWTTPLPASLEIVFPALIPLPNLPLTLNLPVQQEENINQLSIWDWNPKLDISFPTLQPITYNNNDAAEPKKVTFTPGLILGRTPSKASKAPKGILKESRTYAQPTNTNKAEIEDTTIKT</sequence>
<evidence type="ECO:0000313" key="3">
    <source>
        <dbReference type="Proteomes" id="UP001221413"/>
    </source>
</evidence>
<feature type="compositionally biased region" description="Basic residues" evidence="1">
    <location>
        <begin position="92"/>
        <end position="102"/>
    </location>
</feature>
<keyword evidence="3" id="KW-1185">Reference proteome</keyword>
<name>A0AAD6NJN4_DREDA</name>
<reference evidence="2" key="1">
    <citation type="submission" date="2023-01" db="EMBL/GenBank/DDBJ databases">
        <title>The chitinases involved in constricting ring structure development in the nematode-trapping fungus Drechslerella dactyloides.</title>
        <authorList>
            <person name="Wang R."/>
            <person name="Zhang L."/>
            <person name="Tang P."/>
            <person name="Li S."/>
            <person name="Liang L."/>
        </authorList>
    </citation>
    <scope>NUCLEOTIDE SEQUENCE</scope>
    <source>
        <strain evidence="2">YMF1.00031</strain>
    </source>
</reference>
<feature type="compositionally biased region" description="Polar residues" evidence="1">
    <location>
        <begin position="103"/>
        <end position="112"/>
    </location>
</feature>
<gene>
    <name evidence="2" type="ORF">Dda_4756</name>
</gene>
<comment type="caution">
    <text evidence="2">The sequence shown here is derived from an EMBL/GenBank/DDBJ whole genome shotgun (WGS) entry which is preliminary data.</text>
</comment>
<dbReference type="Proteomes" id="UP001221413">
    <property type="component" value="Unassembled WGS sequence"/>
</dbReference>
<dbReference type="AlphaFoldDB" id="A0AAD6NJN4"/>
<evidence type="ECO:0000256" key="1">
    <source>
        <dbReference type="SAM" id="MobiDB-lite"/>
    </source>
</evidence>
<organism evidence="2 3">
    <name type="scientific">Drechslerella dactyloides</name>
    <name type="common">Nematode-trapping fungus</name>
    <name type="synonym">Arthrobotrys dactyloides</name>
    <dbReference type="NCBI Taxonomy" id="74499"/>
    <lineage>
        <taxon>Eukaryota</taxon>
        <taxon>Fungi</taxon>
        <taxon>Dikarya</taxon>
        <taxon>Ascomycota</taxon>
        <taxon>Pezizomycotina</taxon>
        <taxon>Orbiliomycetes</taxon>
        <taxon>Orbiliales</taxon>
        <taxon>Orbiliaceae</taxon>
        <taxon>Drechslerella</taxon>
    </lineage>
</organism>
<accession>A0AAD6NJN4</accession>
<feature type="region of interest" description="Disordered" evidence="1">
    <location>
        <begin position="82"/>
        <end position="113"/>
    </location>
</feature>
<feature type="region of interest" description="Disordered" evidence="1">
    <location>
        <begin position="135"/>
        <end position="198"/>
    </location>
</feature>
<proteinExistence type="predicted"/>
<protein>
    <submittedName>
        <fullName evidence="2">Uncharacterized protein</fullName>
    </submittedName>
</protein>
<dbReference type="EMBL" id="JAQGDS010000005">
    <property type="protein sequence ID" value="KAJ6260530.1"/>
    <property type="molecule type" value="Genomic_DNA"/>
</dbReference>